<evidence type="ECO:0000313" key="11">
    <source>
        <dbReference type="Proteomes" id="UP000029925"/>
    </source>
</evidence>
<evidence type="ECO:0000313" key="10">
    <source>
        <dbReference type="EMBL" id="TLD78393.1"/>
    </source>
</evidence>
<dbReference type="Pfam" id="PF02729">
    <property type="entry name" value="OTCace_N"/>
    <property type="match status" value="1"/>
</dbReference>
<gene>
    <name evidence="10" type="primary">argF</name>
    <name evidence="9" type="ORF">BN2458_PEG0230</name>
    <name evidence="10" type="ORF">LS75_006395</name>
</gene>
<feature type="binding site" evidence="6">
    <location>
        <position position="170"/>
    </location>
    <ligand>
        <name>L-ornithine</name>
        <dbReference type="ChEBI" id="CHEBI:46911"/>
    </ligand>
</feature>
<feature type="binding site" evidence="6">
    <location>
        <begin position="274"/>
        <end position="275"/>
    </location>
    <ligand>
        <name>carbamoyl phosphate</name>
        <dbReference type="ChEBI" id="CHEBI:58228"/>
    </ligand>
</feature>
<dbReference type="Pfam" id="PF00185">
    <property type="entry name" value="OTCace"/>
    <property type="match status" value="1"/>
</dbReference>
<name>A0A099UF31_9HELI</name>
<dbReference type="InterPro" id="IPR036901">
    <property type="entry name" value="Asp/Orn_carbamoylTrfase_sf"/>
</dbReference>
<reference evidence="12" key="3">
    <citation type="submission" date="2015-11" db="EMBL/GenBank/DDBJ databases">
        <authorList>
            <person name="Anvar S.Y."/>
        </authorList>
    </citation>
    <scope>NUCLEOTIDE SEQUENCE [LARGE SCALE GENOMIC DNA]</scope>
</reference>
<evidence type="ECO:0000256" key="3">
    <source>
        <dbReference type="ARBA" id="ARBA00013007"/>
    </source>
</evidence>
<dbReference type="EMBL" id="LN907858">
    <property type="protein sequence ID" value="CUU39117.1"/>
    <property type="molecule type" value="Genomic_DNA"/>
</dbReference>
<reference evidence="9" key="2">
    <citation type="submission" date="2015-11" db="EMBL/GenBank/DDBJ databases">
        <authorList>
            <person name="Zhang Y."/>
            <person name="Guo Z."/>
        </authorList>
    </citation>
    <scope>NUCLEOTIDE SEQUENCE</scope>
    <source>
        <strain evidence="9">1</strain>
    </source>
</reference>
<keyword evidence="11" id="KW-1185">Reference proteome</keyword>
<comment type="catalytic activity">
    <reaction evidence="5 6">
        <text>carbamoyl phosphate + L-ornithine = L-citrulline + phosphate + H(+)</text>
        <dbReference type="Rhea" id="RHEA:19513"/>
        <dbReference type="ChEBI" id="CHEBI:15378"/>
        <dbReference type="ChEBI" id="CHEBI:43474"/>
        <dbReference type="ChEBI" id="CHEBI:46911"/>
        <dbReference type="ChEBI" id="CHEBI:57743"/>
        <dbReference type="ChEBI" id="CHEBI:58228"/>
        <dbReference type="EC" id="2.1.3.3"/>
    </reaction>
</comment>
<feature type="binding site" evidence="6">
    <location>
        <position position="75"/>
    </location>
    <ligand>
        <name>carbamoyl phosphate</name>
        <dbReference type="ChEBI" id="CHEBI:58228"/>
    </ligand>
</feature>
<dbReference type="Gene3D" id="3.40.50.1370">
    <property type="entry name" value="Aspartate/ornithine carbamoyltransferase"/>
    <property type="match status" value="2"/>
</dbReference>
<feature type="binding site" evidence="6">
    <location>
        <position position="234"/>
    </location>
    <ligand>
        <name>L-ornithine</name>
        <dbReference type="ChEBI" id="CHEBI:46911"/>
    </ligand>
</feature>
<dbReference type="SUPFAM" id="SSF53671">
    <property type="entry name" value="Aspartate/ornithine carbamoyltransferase"/>
    <property type="match status" value="1"/>
</dbReference>
<dbReference type="NCBIfam" id="TIGR00658">
    <property type="entry name" value="orni_carb_tr"/>
    <property type="match status" value="1"/>
</dbReference>
<dbReference type="KEGG" id="hty:BN2458_PEG0230"/>
<dbReference type="EMBL" id="JRPF02000006">
    <property type="protein sequence ID" value="TLD78393.1"/>
    <property type="molecule type" value="Genomic_DNA"/>
</dbReference>
<comment type="similarity">
    <text evidence="2 6">Belongs to the aspartate/ornithine carbamoyltransferase superfamily. OTCase family.</text>
</comment>
<dbReference type="GO" id="GO:0042450">
    <property type="term" value="P:L-arginine biosynthetic process via ornithine"/>
    <property type="evidence" value="ECO:0007669"/>
    <property type="project" value="UniProtKB-UniRule"/>
</dbReference>
<accession>A0A099UF31</accession>
<evidence type="ECO:0000256" key="2">
    <source>
        <dbReference type="ARBA" id="ARBA00007805"/>
    </source>
</evidence>
<dbReference type="InterPro" id="IPR024904">
    <property type="entry name" value="OTCase_ArgI"/>
</dbReference>
<protein>
    <recommendedName>
        <fullName evidence="3 6">Ornithine carbamoyltransferase</fullName>
        <shortName evidence="6">OTCase</shortName>
        <ecNumber evidence="3 6">2.1.3.3</ecNumber>
    </recommendedName>
</protein>
<reference evidence="10 11" key="1">
    <citation type="journal article" date="2014" name="Genome Announc.">
        <title>Draft genome sequences of eight enterohepatic helicobacter species isolated from both laboratory and wild rodents.</title>
        <authorList>
            <person name="Sheh A."/>
            <person name="Shen Z."/>
            <person name="Fox J.G."/>
        </authorList>
    </citation>
    <scope>NUCLEOTIDE SEQUENCE [LARGE SCALE GENOMIC DNA]</scope>
    <source>
        <strain evidence="10 11">MIT 98-6810</strain>
    </source>
</reference>
<evidence type="ECO:0000259" key="7">
    <source>
        <dbReference type="Pfam" id="PF00185"/>
    </source>
</evidence>
<dbReference type="GO" id="GO:0016597">
    <property type="term" value="F:amino acid binding"/>
    <property type="evidence" value="ECO:0007669"/>
    <property type="project" value="InterPro"/>
</dbReference>
<dbReference type="PRINTS" id="PR00102">
    <property type="entry name" value="OTCASE"/>
</dbReference>
<dbReference type="PANTHER" id="PTHR45753">
    <property type="entry name" value="ORNITHINE CARBAMOYLTRANSFERASE, MITOCHONDRIAL"/>
    <property type="match status" value="1"/>
</dbReference>
<dbReference type="HAMAP" id="MF_01109">
    <property type="entry name" value="OTCase"/>
    <property type="match status" value="1"/>
</dbReference>
<dbReference type="GO" id="GO:0019240">
    <property type="term" value="P:citrulline biosynthetic process"/>
    <property type="evidence" value="ECO:0007669"/>
    <property type="project" value="TreeGrafter"/>
</dbReference>
<evidence type="ECO:0000256" key="5">
    <source>
        <dbReference type="ARBA" id="ARBA00048772"/>
    </source>
</evidence>
<keyword evidence="6" id="KW-0963">Cytoplasm</keyword>
<evidence type="ECO:0000313" key="12">
    <source>
        <dbReference type="Proteomes" id="UP000064525"/>
    </source>
</evidence>
<feature type="binding site" evidence="6">
    <location>
        <position position="99"/>
    </location>
    <ligand>
        <name>carbamoyl phosphate</name>
        <dbReference type="ChEBI" id="CHEBI:58228"/>
    </ligand>
</feature>
<sequence>MRHFLTLNDFSKDEILKMLDVILELKSRDDNPPYFKGKVLAMIFEKSSTRTRVSFESGMYQLGGQGIFLSHKDIQLGRGEPIKDTARVISSMVDMVMMRTGEHKRLEEFARYSSVPLINGLSDDFHPVQLIADYLTMIENGIYIAEHSASRFYPQNRQEPIVAYVGDGNNMSHSWINLASILGFELRIATPPNYAPKADVVANAQNLCAKSGGKILLSTNPQKAVRGANVIVTDTWASMGQEEQKKEREIAFQGFCVDSALMNLAQDNAIFLHCLPAYRGQEVSEEVLEGAQSRVFEEAQNRLHAQKGIMLYLAQINNISLGA</sequence>
<dbReference type="Proteomes" id="UP000029925">
    <property type="component" value="Unassembled WGS sequence"/>
</dbReference>
<dbReference type="PANTHER" id="PTHR45753:SF3">
    <property type="entry name" value="ORNITHINE TRANSCARBAMYLASE, MITOCHONDRIAL"/>
    <property type="match status" value="1"/>
</dbReference>
<dbReference type="PATRIC" id="fig|76936.10.peg.223"/>
<evidence type="ECO:0000256" key="4">
    <source>
        <dbReference type="ARBA" id="ARBA00022679"/>
    </source>
</evidence>
<proteinExistence type="inferred from homology"/>
<feature type="binding site" evidence="6">
    <location>
        <position position="302"/>
    </location>
    <ligand>
        <name>carbamoyl phosphate</name>
        <dbReference type="ChEBI" id="CHEBI:58228"/>
    </ligand>
</feature>
<feature type="domain" description="Aspartate/ornithine carbamoyltransferase carbamoyl-P binding" evidence="8">
    <location>
        <begin position="2"/>
        <end position="139"/>
    </location>
</feature>
<dbReference type="EC" id="2.1.3.3" evidence="3 6"/>
<feature type="binding site" evidence="6">
    <location>
        <begin position="48"/>
        <end position="51"/>
    </location>
    <ligand>
        <name>carbamoyl phosphate</name>
        <dbReference type="ChEBI" id="CHEBI:58228"/>
    </ligand>
</feature>
<feature type="binding site" evidence="6">
    <location>
        <begin position="126"/>
        <end position="129"/>
    </location>
    <ligand>
        <name>carbamoyl phosphate</name>
        <dbReference type="ChEBI" id="CHEBI:58228"/>
    </ligand>
</feature>
<dbReference type="InterPro" id="IPR002292">
    <property type="entry name" value="Orn/put_carbamltrans"/>
</dbReference>
<keyword evidence="4 6" id="KW-0808">Transferase</keyword>
<dbReference type="InterPro" id="IPR006130">
    <property type="entry name" value="Asp/Orn_carbamoylTrfase"/>
</dbReference>
<dbReference type="STRING" id="76936.BN2458_PEG0230"/>
<dbReference type="GO" id="GO:0005737">
    <property type="term" value="C:cytoplasm"/>
    <property type="evidence" value="ECO:0007669"/>
    <property type="project" value="UniProtKB-SubCell"/>
</dbReference>
<comment type="pathway">
    <text evidence="1">Amino-acid biosynthesis; L-arginine biosynthesis; L-arginine from L-ornithine and carbamoyl phosphate: step 1/3.</text>
</comment>
<dbReference type="AlphaFoldDB" id="A0A099UF31"/>
<dbReference type="GeneID" id="78150572"/>
<comment type="subcellular location">
    <subcellularLocation>
        <location evidence="6">Cytoplasm</location>
    </subcellularLocation>
</comment>
<dbReference type="NCBIfam" id="NF001986">
    <property type="entry name" value="PRK00779.1"/>
    <property type="match status" value="1"/>
</dbReference>
<organism evidence="9 12">
    <name type="scientific">Helicobacter typhlonius</name>
    <dbReference type="NCBI Taxonomy" id="76936"/>
    <lineage>
        <taxon>Bacteria</taxon>
        <taxon>Pseudomonadati</taxon>
        <taxon>Campylobacterota</taxon>
        <taxon>Epsilonproteobacteria</taxon>
        <taxon>Campylobacterales</taxon>
        <taxon>Helicobacteraceae</taxon>
        <taxon>Helicobacter</taxon>
    </lineage>
</organism>
<dbReference type="InterPro" id="IPR006132">
    <property type="entry name" value="Asp/Orn_carbamoyltranf_P-bd"/>
</dbReference>
<evidence type="ECO:0000313" key="9">
    <source>
        <dbReference type="EMBL" id="CUU39117.1"/>
    </source>
</evidence>
<dbReference type="Proteomes" id="UP000064525">
    <property type="component" value="Chromosome I"/>
</dbReference>
<evidence type="ECO:0000259" key="8">
    <source>
        <dbReference type="Pfam" id="PF02729"/>
    </source>
</evidence>
<evidence type="ECO:0000256" key="1">
    <source>
        <dbReference type="ARBA" id="ARBA00004975"/>
    </source>
</evidence>
<evidence type="ECO:0000256" key="6">
    <source>
        <dbReference type="HAMAP-Rule" id="MF_01109"/>
    </source>
</evidence>
<dbReference type="PROSITE" id="PS00097">
    <property type="entry name" value="CARBAMOYLTRANSFERASE"/>
    <property type="match status" value="1"/>
</dbReference>
<dbReference type="FunFam" id="3.40.50.1370:FF:000008">
    <property type="entry name" value="Ornithine carbamoyltransferase"/>
    <property type="match status" value="1"/>
</dbReference>
<dbReference type="InterPro" id="IPR006131">
    <property type="entry name" value="Asp_carbamoyltransf_Asp/Orn-bd"/>
</dbReference>
<dbReference type="GO" id="GO:0004585">
    <property type="term" value="F:ornithine carbamoyltransferase activity"/>
    <property type="evidence" value="ECO:0007669"/>
    <property type="project" value="UniProtKB-UniRule"/>
</dbReference>
<dbReference type="OrthoDB" id="9802587at2"/>
<dbReference type="RefSeq" id="WP_034325958.1">
    <property type="nucleotide sequence ID" value="NZ_CAJTQN010000010.1"/>
</dbReference>
<feature type="binding site" evidence="6">
    <location>
        <begin position="238"/>
        <end position="239"/>
    </location>
    <ligand>
        <name>L-ornithine</name>
        <dbReference type="ChEBI" id="CHEBI:46911"/>
    </ligand>
</feature>
<dbReference type="PRINTS" id="PR00100">
    <property type="entry name" value="AOTCASE"/>
</dbReference>
<feature type="domain" description="Aspartate/ornithine carbamoyltransferase Asp/Orn-binding" evidence="7">
    <location>
        <begin position="162"/>
        <end position="313"/>
    </location>
</feature>